<dbReference type="Proteomes" id="UP000187735">
    <property type="component" value="Chromosome"/>
</dbReference>
<evidence type="ECO:0000256" key="1">
    <source>
        <dbReference type="ARBA" id="ARBA00007150"/>
    </source>
</evidence>
<keyword evidence="9" id="KW-1185">Reference proteome</keyword>
<keyword evidence="4 7" id="KW-0812">Transmembrane</keyword>
<evidence type="ECO:0000313" key="8">
    <source>
        <dbReference type="EMBL" id="APZ96985.1"/>
    </source>
</evidence>
<organism evidence="8 9">
    <name type="scientific">Fuerstiella marisgermanici</name>
    <dbReference type="NCBI Taxonomy" id="1891926"/>
    <lineage>
        <taxon>Bacteria</taxon>
        <taxon>Pseudomonadati</taxon>
        <taxon>Planctomycetota</taxon>
        <taxon>Planctomycetia</taxon>
        <taxon>Planctomycetales</taxon>
        <taxon>Planctomycetaceae</taxon>
        <taxon>Fuerstiella</taxon>
    </lineage>
</organism>
<dbReference type="GO" id="GO:0042158">
    <property type="term" value="P:lipoprotein biosynthetic process"/>
    <property type="evidence" value="ECO:0007669"/>
    <property type="project" value="InterPro"/>
</dbReference>
<feature type="transmembrane region" description="Helical" evidence="7">
    <location>
        <begin position="36"/>
        <end position="59"/>
    </location>
</feature>
<evidence type="ECO:0000256" key="7">
    <source>
        <dbReference type="SAM" id="Phobius"/>
    </source>
</evidence>
<dbReference type="PANTHER" id="PTHR30589">
    <property type="entry name" value="PROLIPOPROTEIN DIACYLGLYCERYL TRANSFERASE"/>
    <property type="match status" value="1"/>
</dbReference>
<sequence>MGGTLPHLYPLVMLVAVGTGAFLSRRYKASLPIDTFAKCWIGLCAFTAAILTAKLPFLMPGLPGFHAADGILIGGKTILFGMVGGYAGVEWAKHSIGLKIKTGDTFVVPIAASIAIGRLACFCGGCCYGTPTSVPWAVTFPNIDQLARHPTQLYESAFHLTAAFVAAWMIRRGLLKGQLIKLYFLTYFGYRFFTEFIRPEAEVVGGLTAYQWSAIVFSGVFVWLWRRDAKSFRANAAA</sequence>
<dbReference type="RefSeq" id="WP_077027941.1">
    <property type="nucleotide sequence ID" value="NZ_CP017641.1"/>
</dbReference>
<gene>
    <name evidence="8" type="primary">lgt_2</name>
    <name evidence="8" type="ORF">Fuma_06661</name>
</gene>
<feature type="transmembrane region" description="Helical" evidence="7">
    <location>
        <begin position="182"/>
        <end position="197"/>
    </location>
</feature>
<evidence type="ECO:0000256" key="2">
    <source>
        <dbReference type="ARBA" id="ARBA00022475"/>
    </source>
</evidence>
<feature type="transmembrane region" description="Helical" evidence="7">
    <location>
        <begin position="6"/>
        <end position="24"/>
    </location>
</feature>
<dbReference type="InterPro" id="IPR001640">
    <property type="entry name" value="Lgt"/>
</dbReference>
<evidence type="ECO:0000256" key="4">
    <source>
        <dbReference type="ARBA" id="ARBA00022692"/>
    </source>
</evidence>
<keyword evidence="8" id="KW-0449">Lipoprotein</keyword>
<dbReference type="EMBL" id="CP017641">
    <property type="protein sequence ID" value="APZ96985.1"/>
    <property type="molecule type" value="Genomic_DNA"/>
</dbReference>
<accession>A0A1P8WSF0</accession>
<evidence type="ECO:0000313" key="9">
    <source>
        <dbReference type="Proteomes" id="UP000187735"/>
    </source>
</evidence>
<protein>
    <submittedName>
        <fullName evidence="8">Prolipoprotein diacylglyceryl transferase</fullName>
        <ecNumber evidence="8">2.4.99.-</ecNumber>
    </submittedName>
</protein>
<feature type="transmembrane region" description="Helical" evidence="7">
    <location>
        <begin position="209"/>
        <end position="225"/>
    </location>
</feature>
<keyword evidence="3 8" id="KW-0808">Transferase</keyword>
<evidence type="ECO:0000256" key="3">
    <source>
        <dbReference type="ARBA" id="ARBA00022679"/>
    </source>
</evidence>
<dbReference type="KEGG" id="fmr:Fuma_06661"/>
<dbReference type="Pfam" id="PF01790">
    <property type="entry name" value="LGT"/>
    <property type="match status" value="1"/>
</dbReference>
<name>A0A1P8WSF0_9PLAN</name>
<dbReference type="GO" id="GO:0005886">
    <property type="term" value="C:plasma membrane"/>
    <property type="evidence" value="ECO:0007669"/>
    <property type="project" value="InterPro"/>
</dbReference>
<keyword evidence="2" id="KW-1003">Cell membrane</keyword>
<proteinExistence type="inferred from homology"/>
<dbReference type="PANTHER" id="PTHR30589:SF0">
    <property type="entry name" value="PHOSPHATIDYLGLYCEROL--PROLIPOPROTEIN DIACYLGLYCERYL TRANSFERASE"/>
    <property type="match status" value="1"/>
</dbReference>
<keyword evidence="5 7" id="KW-1133">Transmembrane helix</keyword>
<reference evidence="8 9" key="1">
    <citation type="journal article" date="2016" name="Front. Microbiol.">
        <title>Fuerstia marisgermanicae gen. nov., sp. nov., an Unusual Member of the Phylum Planctomycetes from the German Wadden Sea.</title>
        <authorList>
            <person name="Kohn T."/>
            <person name="Heuer A."/>
            <person name="Jogler M."/>
            <person name="Vollmers J."/>
            <person name="Boedeker C."/>
            <person name="Bunk B."/>
            <person name="Rast P."/>
            <person name="Borchert D."/>
            <person name="Glockner I."/>
            <person name="Freese H.M."/>
            <person name="Klenk H.P."/>
            <person name="Overmann J."/>
            <person name="Kaster A.K."/>
            <person name="Rohde M."/>
            <person name="Wiegand S."/>
            <person name="Jogler C."/>
        </authorList>
    </citation>
    <scope>NUCLEOTIDE SEQUENCE [LARGE SCALE GENOMIC DNA]</scope>
    <source>
        <strain evidence="8 9">NH11</strain>
    </source>
</reference>
<dbReference type="STRING" id="1891926.Fuma_06661"/>
<comment type="similarity">
    <text evidence="1">Belongs to the Lgt family.</text>
</comment>
<dbReference type="EC" id="2.4.99.-" evidence="8"/>
<dbReference type="AlphaFoldDB" id="A0A1P8WSF0"/>
<feature type="transmembrane region" description="Helical" evidence="7">
    <location>
        <begin position="71"/>
        <end position="89"/>
    </location>
</feature>
<dbReference type="OrthoDB" id="871140at2"/>
<dbReference type="GO" id="GO:0008961">
    <property type="term" value="F:phosphatidylglycerol-prolipoprotein diacylglyceryl transferase activity"/>
    <property type="evidence" value="ECO:0007669"/>
    <property type="project" value="InterPro"/>
</dbReference>
<keyword evidence="6 7" id="KW-0472">Membrane</keyword>
<keyword evidence="8" id="KW-0328">Glycosyltransferase</keyword>
<evidence type="ECO:0000256" key="6">
    <source>
        <dbReference type="ARBA" id="ARBA00023136"/>
    </source>
</evidence>
<evidence type="ECO:0000256" key="5">
    <source>
        <dbReference type="ARBA" id="ARBA00022989"/>
    </source>
</evidence>